<keyword evidence="2" id="KW-0597">Phosphoprotein</keyword>
<reference evidence="4 5" key="1">
    <citation type="submission" date="2016-06" db="EMBL/GenBank/DDBJ databases">
        <title>Comparative genomics of the ectomycorrhizal sister species Rhizopogon vinicolor and Rhizopogon vesiculosus (Basidiomycota: Boletales) reveals a divergence of the mating type B locus.</title>
        <authorList>
            <consortium name="DOE Joint Genome Institute"/>
            <person name="Mujic A.B."/>
            <person name="Kuo A."/>
            <person name="Tritt A."/>
            <person name="Lipzen A."/>
            <person name="Chen C."/>
            <person name="Johnson J."/>
            <person name="Sharma A."/>
            <person name="Barry K."/>
            <person name="Grigoriev I.V."/>
            <person name="Spatafora J.W."/>
        </authorList>
    </citation>
    <scope>NUCLEOTIDE SEQUENCE [LARGE SCALE GENOMIC DNA]</scope>
    <source>
        <strain evidence="4 5">AM-OR11-026</strain>
    </source>
</reference>
<dbReference type="Proteomes" id="UP000092154">
    <property type="component" value="Unassembled WGS sequence"/>
</dbReference>
<feature type="domain" description="Thioester reductase (TE)" evidence="3">
    <location>
        <begin position="34"/>
        <end position="108"/>
    </location>
</feature>
<evidence type="ECO:0000259" key="3">
    <source>
        <dbReference type="Pfam" id="PF07993"/>
    </source>
</evidence>
<dbReference type="EMBL" id="KV449743">
    <property type="protein sequence ID" value="OAX30945.1"/>
    <property type="molecule type" value="Genomic_DNA"/>
</dbReference>
<dbReference type="InterPro" id="IPR036291">
    <property type="entry name" value="NAD(P)-bd_dom_sf"/>
</dbReference>
<accession>A0A1B7MEC7</accession>
<keyword evidence="5" id="KW-1185">Reference proteome</keyword>
<dbReference type="InterPro" id="IPR013120">
    <property type="entry name" value="FAR_NAD-bd"/>
</dbReference>
<evidence type="ECO:0000313" key="5">
    <source>
        <dbReference type="Proteomes" id="UP000092154"/>
    </source>
</evidence>
<dbReference type="PANTHER" id="PTHR43439:SF2">
    <property type="entry name" value="ENZYME, PUTATIVE (JCVI)-RELATED"/>
    <property type="match status" value="1"/>
</dbReference>
<dbReference type="Gene3D" id="3.40.50.720">
    <property type="entry name" value="NAD(P)-binding Rossmann-like Domain"/>
    <property type="match status" value="1"/>
</dbReference>
<dbReference type="InterPro" id="IPR051414">
    <property type="entry name" value="Adenylate-forming_Reductase"/>
</dbReference>
<dbReference type="Pfam" id="PF07993">
    <property type="entry name" value="NAD_binding_4"/>
    <property type="match status" value="1"/>
</dbReference>
<evidence type="ECO:0000313" key="4">
    <source>
        <dbReference type="EMBL" id="OAX30945.1"/>
    </source>
</evidence>
<name>A0A1B7MEC7_9AGAM</name>
<organism evidence="4 5">
    <name type="scientific">Rhizopogon vinicolor AM-OR11-026</name>
    <dbReference type="NCBI Taxonomy" id="1314800"/>
    <lineage>
        <taxon>Eukaryota</taxon>
        <taxon>Fungi</taxon>
        <taxon>Dikarya</taxon>
        <taxon>Basidiomycota</taxon>
        <taxon>Agaricomycotina</taxon>
        <taxon>Agaricomycetes</taxon>
        <taxon>Agaricomycetidae</taxon>
        <taxon>Boletales</taxon>
        <taxon>Suillineae</taxon>
        <taxon>Rhizopogonaceae</taxon>
        <taxon>Rhizopogon</taxon>
    </lineage>
</organism>
<dbReference type="SUPFAM" id="SSF51735">
    <property type="entry name" value="NAD(P)-binding Rossmann-fold domains"/>
    <property type="match status" value="1"/>
</dbReference>
<dbReference type="STRING" id="1314800.A0A1B7MEC7"/>
<evidence type="ECO:0000256" key="1">
    <source>
        <dbReference type="ARBA" id="ARBA00022450"/>
    </source>
</evidence>
<gene>
    <name evidence="4" type="ORF">K503DRAFT_870821</name>
</gene>
<dbReference type="InParanoid" id="A0A1B7MEC7"/>
<dbReference type="PANTHER" id="PTHR43439">
    <property type="entry name" value="PHENYLACETATE-COENZYME A LIGASE"/>
    <property type="match status" value="1"/>
</dbReference>
<proteinExistence type="predicted"/>
<keyword evidence="1" id="KW-0596">Phosphopantetheine</keyword>
<dbReference type="AlphaFoldDB" id="A0A1B7MEC7"/>
<evidence type="ECO:0000256" key="2">
    <source>
        <dbReference type="ARBA" id="ARBA00022553"/>
    </source>
</evidence>
<dbReference type="OrthoDB" id="429813at2759"/>
<sequence>MFTSSVSSAQGWDRAKGSFPEEVQYDAGVAEGPGYGASKYVCERVLVNSKLPASSFRIGQVSGGPPRGAWSTTDWLPIIVKSSVRLGALPEAQGLLSWIPPHAVSNAILDVAFAEQEPPIAVNLVHPRPIAWKTLMQPIADTIVERKITSNPLPLVPFSEWFVKLESSAKGASEDTMKRIPAIKLLDFMRFITRSDIAMRASWEMTLEAGSFTPFSTAVAQRVSPTVKDLEPLSSADAERWVEYWSAVGMFQ</sequence>
<protein>
    <recommendedName>
        <fullName evidence="3">Thioester reductase (TE) domain-containing protein</fullName>
    </recommendedName>
</protein>